<feature type="domain" description="Phosphotyrosine protein phosphatase I" evidence="5">
    <location>
        <begin position="5"/>
        <end position="188"/>
    </location>
</feature>
<evidence type="ECO:0000259" key="5">
    <source>
        <dbReference type="SMART" id="SM00226"/>
    </source>
</evidence>
<keyword evidence="2" id="KW-0378">Hydrolase</keyword>
<sequence length="194" mass="21248">MTKQFKILTVCTGNVCRSPQAEILLKDALPAEEIYVASAGTQALVGSHMPAMAQEAIGKANSDQHVGRQLTPEMIERSDLILGMAREHRRAVVELCPRARKRTFTLRELAMLVEVTPDRYVAEALNASPDAREKMISAIEAVRLSKNLLTTSLADEDLDIIDPYGATRDVYNTSYHQVAKATAAVASLLQRAAE</sequence>
<reference evidence="6 7" key="1">
    <citation type="submission" date="2020-05" db="EMBL/GenBank/DDBJ databases">
        <title>Descriptions of Corynebacterium xxxx sp. nov., Corynebacterium yyyy sp. nov. and Corynebacterium zzzz sp. nov.</title>
        <authorList>
            <person name="Zhang G."/>
        </authorList>
    </citation>
    <scope>NUCLEOTIDE SEQUENCE [LARGE SCALE GENOMIC DNA]</scope>
    <source>
        <strain evidence="7">zg-913</strain>
    </source>
</reference>
<feature type="active site" evidence="4">
    <location>
        <position position="17"/>
    </location>
</feature>
<dbReference type="SMART" id="SM00226">
    <property type="entry name" value="LMWPc"/>
    <property type="match status" value="1"/>
</dbReference>
<evidence type="ECO:0000256" key="4">
    <source>
        <dbReference type="PIRSR" id="PIRSR617867-1"/>
    </source>
</evidence>
<dbReference type="InterPro" id="IPR036196">
    <property type="entry name" value="Ptyr_pPase_sf"/>
</dbReference>
<accession>A0A7H0K9B9</accession>
<evidence type="ECO:0000313" key="6">
    <source>
        <dbReference type="EMBL" id="MBA1838398.1"/>
    </source>
</evidence>
<organism evidence="6 7">
    <name type="scientific">Corynebacterium wankanglinii</name>
    <dbReference type="NCBI Taxonomy" id="2735136"/>
    <lineage>
        <taxon>Bacteria</taxon>
        <taxon>Bacillati</taxon>
        <taxon>Actinomycetota</taxon>
        <taxon>Actinomycetes</taxon>
        <taxon>Mycobacteriales</taxon>
        <taxon>Corynebacteriaceae</taxon>
        <taxon>Corynebacterium</taxon>
    </lineage>
</organism>
<dbReference type="PANTHER" id="PTHR11717">
    <property type="entry name" value="LOW MOLECULAR WEIGHT PROTEIN TYROSINE PHOSPHATASE"/>
    <property type="match status" value="1"/>
</dbReference>
<protein>
    <submittedName>
        <fullName evidence="6">Low molecular weight phosphatase family protein</fullName>
    </submittedName>
</protein>
<dbReference type="PRINTS" id="PR00719">
    <property type="entry name" value="LMWPTPASE"/>
</dbReference>
<proteinExistence type="inferred from homology"/>
<dbReference type="GO" id="GO:0004725">
    <property type="term" value="F:protein tyrosine phosphatase activity"/>
    <property type="evidence" value="ECO:0007669"/>
    <property type="project" value="InterPro"/>
</dbReference>
<dbReference type="SUPFAM" id="SSF52788">
    <property type="entry name" value="Phosphotyrosine protein phosphatases I"/>
    <property type="match status" value="1"/>
</dbReference>
<evidence type="ECO:0000313" key="7">
    <source>
        <dbReference type="Proteomes" id="UP000577408"/>
    </source>
</evidence>
<dbReference type="InterPro" id="IPR023485">
    <property type="entry name" value="Ptyr_pPase"/>
</dbReference>
<evidence type="ECO:0000256" key="3">
    <source>
        <dbReference type="ARBA" id="ARBA00022912"/>
    </source>
</evidence>
<dbReference type="RefSeq" id="WP_181193086.1">
    <property type="nucleotide sequence ID" value="NZ_JABFED010000010.1"/>
</dbReference>
<evidence type="ECO:0000256" key="2">
    <source>
        <dbReference type="ARBA" id="ARBA00022801"/>
    </source>
</evidence>
<dbReference type="Proteomes" id="UP000577408">
    <property type="component" value="Unassembled WGS sequence"/>
</dbReference>
<dbReference type="PANTHER" id="PTHR11717:SF31">
    <property type="entry name" value="LOW MOLECULAR WEIGHT PROTEIN-TYROSINE-PHOSPHATASE ETP-RELATED"/>
    <property type="match status" value="1"/>
</dbReference>
<dbReference type="AlphaFoldDB" id="A0A7H0K9B9"/>
<comment type="similarity">
    <text evidence="1">Belongs to the low molecular weight phosphotyrosine protein phosphatase family.</text>
</comment>
<feature type="active site" description="Nucleophile" evidence="4">
    <location>
        <position position="11"/>
    </location>
</feature>
<dbReference type="InterPro" id="IPR050438">
    <property type="entry name" value="LMW_PTPase"/>
</dbReference>
<comment type="caution">
    <text evidence="6">The sequence shown here is derived from an EMBL/GenBank/DDBJ whole genome shotgun (WGS) entry which is preliminary data.</text>
</comment>
<dbReference type="EMBL" id="JABFED010000010">
    <property type="protein sequence ID" value="MBA1838398.1"/>
    <property type="molecule type" value="Genomic_DNA"/>
</dbReference>
<evidence type="ECO:0000256" key="1">
    <source>
        <dbReference type="ARBA" id="ARBA00011063"/>
    </source>
</evidence>
<gene>
    <name evidence="6" type="ORF">HMA55_11005</name>
</gene>
<name>A0A7H0K9B9_9CORY</name>
<dbReference type="Gene3D" id="3.40.50.2300">
    <property type="match status" value="1"/>
</dbReference>
<keyword evidence="7" id="KW-1185">Reference proteome</keyword>
<dbReference type="Pfam" id="PF01451">
    <property type="entry name" value="LMWPc"/>
    <property type="match status" value="1"/>
</dbReference>
<dbReference type="InterPro" id="IPR017867">
    <property type="entry name" value="Tyr_phospatase_low_mol_wt"/>
</dbReference>
<keyword evidence="3" id="KW-0904">Protein phosphatase</keyword>